<dbReference type="AlphaFoldDB" id="A0A2Z5Y4V4"/>
<evidence type="ECO:0000313" key="2">
    <source>
        <dbReference type="Proteomes" id="UP000269226"/>
    </source>
</evidence>
<protein>
    <submittedName>
        <fullName evidence="1">Uncharacterized protein</fullName>
    </submittedName>
</protein>
<keyword evidence="1" id="KW-0614">Plasmid</keyword>
<sequence length="114" mass="13984">MQKDIFAFSIREENNFKKIWDKQKEKPILLTIFENNISQFIGLVIKYSQAESMFILFNLKNNFISCYYFEETIRIKYLKNISNTKFFISYYYNNILKHGFFDIKQDLLRNVKKY</sequence>
<reference evidence="1 2" key="1">
    <citation type="submission" date="2018-01" db="EMBL/GenBank/DDBJ databases">
        <title>Whole genome sequence of Melissococcus plutonius DAT561.</title>
        <authorList>
            <person name="Okumura K."/>
            <person name="Takamatsu D."/>
            <person name="Okura M."/>
        </authorList>
    </citation>
    <scope>NUCLEOTIDE SEQUENCE [LARGE SCALE GENOMIC DNA]</scope>
    <source>
        <strain evidence="1 2">DAT561</strain>
        <plasmid evidence="2">pmp1 dat561 dna</plasmid>
    </source>
</reference>
<proteinExistence type="predicted"/>
<dbReference type="EMBL" id="AP018493">
    <property type="protein sequence ID" value="BBC61849.1"/>
    <property type="molecule type" value="Genomic_DNA"/>
</dbReference>
<dbReference type="RefSeq" id="WP_166484927.1">
    <property type="nucleotide sequence ID" value="NZ_JAIWKT010000008.1"/>
</dbReference>
<name>A0A2Z5Y4V4_9ENTE</name>
<geneLocation type="plasmid" evidence="2">
    <name>pmp1 dat561 dna</name>
</geneLocation>
<organism evidence="1 2">
    <name type="scientific">Melissococcus plutonius</name>
    <dbReference type="NCBI Taxonomy" id="33970"/>
    <lineage>
        <taxon>Bacteria</taxon>
        <taxon>Bacillati</taxon>
        <taxon>Bacillota</taxon>
        <taxon>Bacilli</taxon>
        <taxon>Lactobacillales</taxon>
        <taxon>Enterococcaceae</taxon>
        <taxon>Melissococcus</taxon>
    </lineage>
</organism>
<evidence type="ECO:0000313" key="1">
    <source>
        <dbReference type="EMBL" id="BBC61849.1"/>
    </source>
</evidence>
<gene>
    <name evidence="1" type="ORF">DAT561_p1149</name>
</gene>
<dbReference type="Proteomes" id="UP000269226">
    <property type="component" value="Plasmid pMP1"/>
</dbReference>
<accession>A0A2Z5Y4V4</accession>